<dbReference type="EMBL" id="CAJVCH010352367">
    <property type="protein sequence ID" value="CAG7815759.1"/>
    <property type="molecule type" value="Genomic_DNA"/>
</dbReference>
<comment type="caution">
    <text evidence="1">The sequence shown here is derived from an EMBL/GenBank/DDBJ whole genome shotgun (WGS) entry which is preliminary data.</text>
</comment>
<dbReference type="AlphaFoldDB" id="A0A8J2PJ39"/>
<gene>
    <name evidence="1" type="ORF">AFUS01_LOCUS26418</name>
</gene>
<dbReference type="Proteomes" id="UP000708208">
    <property type="component" value="Unassembled WGS sequence"/>
</dbReference>
<evidence type="ECO:0000313" key="2">
    <source>
        <dbReference type="Proteomes" id="UP000708208"/>
    </source>
</evidence>
<protein>
    <submittedName>
        <fullName evidence="1">Uncharacterized protein</fullName>
    </submittedName>
</protein>
<evidence type="ECO:0000313" key="1">
    <source>
        <dbReference type="EMBL" id="CAG7815759.1"/>
    </source>
</evidence>
<proteinExistence type="predicted"/>
<name>A0A8J2PJ39_9HEXA</name>
<sequence>MFNERRNEYLLLETLYRLVDSTHLTLLVELGSSKWDLEVGFRIGIRVIVSSLERLESFGFRFFGGFGLVGQSFLGSVSQRDWEGG</sequence>
<keyword evidence="2" id="KW-1185">Reference proteome</keyword>
<organism evidence="1 2">
    <name type="scientific">Allacma fusca</name>
    <dbReference type="NCBI Taxonomy" id="39272"/>
    <lineage>
        <taxon>Eukaryota</taxon>
        <taxon>Metazoa</taxon>
        <taxon>Ecdysozoa</taxon>
        <taxon>Arthropoda</taxon>
        <taxon>Hexapoda</taxon>
        <taxon>Collembola</taxon>
        <taxon>Symphypleona</taxon>
        <taxon>Sminthuridae</taxon>
        <taxon>Allacma</taxon>
    </lineage>
</organism>
<reference evidence="1" key="1">
    <citation type="submission" date="2021-06" db="EMBL/GenBank/DDBJ databases">
        <authorList>
            <person name="Hodson N. C."/>
            <person name="Mongue J. A."/>
            <person name="Jaron S. K."/>
        </authorList>
    </citation>
    <scope>NUCLEOTIDE SEQUENCE</scope>
</reference>
<accession>A0A8J2PJ39</accession>